<dbReference type="VEuPathDB" id="FungiDB:FUN_016597"/>
<proteinExistence type="predicted"/>
<gene>
    <name evidence="2" type="ORF">RhiirA4_451215</name>
</gene>
<evidence type="ECO:0000313" key="3">
    <source>
        <dbReference type="Proteomes" id="UP000234323"/>
    </source>
</evidence>
<accession>A0A2I1FV43</accession>
<feature type="transmembrane region" description="Helical" evidence="1">
    <location>
        <begin position="20"/>
        <end position="45"/>
    </location>
</feature>
<comment type="caution">
    <text evidence="2">The sequence shown here is derived from an EMBL/GenBank/DDBJ whole genome shotgun (WGS) entry which is preliminary data.</text>
</comment>
<dbReference type="VEuPathDB" id="FungiDB:RhiirA1_449568"/>
<keyword evidence="1" id="KW-0472">Membrane</keyword>
<keyword evidence="3" id="KW-1185">Reference proteome</keyword>
<evidence type="ECO:0000256" key="1">
    <source>
        <dbReference type="SAM" id="Phobius"/>
    </source>
</evidence>
<evidence type="ECO:0000313" key="2">
    <source>
        <dbReference type="EMBL" id="PKY38249.1"/>
    </source>
</evidence>
<dbReference type="OrthoDB" id="10371681at2759"/>
<name>A0A2I1FV43_9GLOM</name>
<reference evidence="2 3" key="1">
    <citation type="submission" date="2015-10" db="EMBL/GenBank/DDBJ databases">
        <title>Genome analyses suggest a sexual origin of heterokaryosis in a supposedly ancient asexual fungus.</title>
        <authorList>
            <person name="Ropars J."/>
            <person name="Sedzielewska K."/>
            <person name="Noel J."/>
            <person name="Charron P."/>
            <person name="Farinelli L."/>
            <person name="Marton T."/>
            <person name="Kruger M."/>
            <person name="Pelin A."/>
            <person name="Brachmann A."/>
            <person name="Corradi N."/>
        </authorList>
    </citation>
    <scope>NUCLEOTIDE SEQUENCE [LARGE SCALE GENOMIC DNA]</scope>
    <source>
        <strain evidence="2 3">A4</strain>
    </source>
</reference>
<dbReference type="AlphaFoldDB" id="A0A2I1FV43"/>
<dbReference type="EMBL" id="LLXI01000022">
    <property type="protein sequence ID" value="PKY38249.1"/>
    <property type="molecule type" value="Genomic_DNA"/>
</dbReference>
<protein>
    <submittedName>
        <fullName evidence="2">Uncharacterized protein</fullName>
    </submittedName>
</protein>
<keyword evidence="1" id="KW-0812">Transmembrane</keyword>
<organism evidence="2 3">
    <name type="scientific">Rhizophagus irregularis</name>
    <dbReference type="NCBI Taxonomy" id="588596"/>
    <lineage>
        <taxon>Eukaryota</taxon>
        <taxon>Fungi</taxon>
        <taxon>Fungi incertae sedis</taxon>
        <taxon>Mucoromycota</taxon>
        <taxon>Glomeromycotina</taxon>
        <taxon>Glomeromycetes</taxon>
        <taxon>Glomerales</taxon>
        <taxon>Glomeraceae</taxon>
        <taxon>Rhizophagus</taxon>
    </lineage>
</organism>
<dbReference type="Proteomes" id="UP000234323">
    <property type="component" value="Unassembled WGS sequence"/>
</dbReference>
<keyword evidence="1" id="KW-1133">Transmembrane helix</keyword>
<sequence length="141" mass="16581">MSYCLSSFTRNFYLFSHSSLLLLLILLLLSRDNLFFIILTLFNVIGSKKEIYPLLSKSDITIWQELEYKQNSNDTPTNLNNSLPVYYNLEDKVDEDSRNIDKDRNVDENRNIDNDCKECCETMKIKFKTILDEIRDLFSTG</sequence>
<dbReference type="VEuPathDB" id="FungiDB:RhiirFUN_008860"/>